<proteinExistence type="predicted"/>
<accession>A0A3E0K3D2</accession>
<dbReference type="Proteomes" id="UP000257014">
    <property type="component" value="Unassembled WGS sequence"/>
</dbReference>
<gene>
    <name evidence="1" type="ORF">C6P37_11665</name>
</gene>
<dbReference type="AlphaFoldDB" id="A0A3E0K3D2"/>
<organism evidence="1 2">
    <name type="scientific">Caldibacillus debilis</name>
    <dbReference type="NCBI Taxonomy" id="301148"/>
    <lineage>
        <taxon>Bacteria</taxon>
        <taxon>Bacillati</taxon>
        <taxon>Bacillota</taxon>
        <taxon>Bacilli</taxon>
        <taxon>Bacillales</taxon>
        <taxon>Bacillaceae</taxon>
        <taxon>Caldibacillus</taxon>
    </lineage>
</organism>
<protein>
    <submittedName>
        <fullName evidence="1">Uncharacterized protein</fullName>
    </submittedName>
</protein>
<name>A0A3E0K3D2_9BACI</name>
<sequence length="151" mass="17135">MKNVALKKGLARLRGYDKEKFIRSFCRKFRVQNASRPLPALSAPQTGTAITNLPGPAGLAFPRQGISKEPNPKEESLCEIGQAPSNFKRTEPQRRPVLCLRERVWSPFQKTGPQRRTACKAAIRFQAVFPCRIRGVFRNGLIRMKRMITRA</sequence>
<evidence type="ECO:0000313" key="1">
    <source>
        <dbReference type="EMBL" id="REJ27469.1"/>
    </source>
</evidence>
<evidence type="ECO:0000313" key="2">
    <source>
        <dbReference type="Proteomes" id="UP000257014"/>
    </source>
</evidence>
<reference evidence="1 2" key="1">
    <citation type="submission" date="2018-03" db="EMBL/GenBank/DDBJ databases">
        <authorList>
            <person name="Keele B.F."/>
        </authorList>
    </citation>
    <scope>NUCLEOTIDE SEQUENCE [LARGE SCALE GENOMIC DNA]</scope>
    <source>
        <strain evidence="1">ZCTH4_d</strain>
    </source>
</reference>
<comment type="caution">
    <text evidence="1">The sequence shown here is derived from an EMBL/GenBank/DDBJ whole genome shotgun (WGS) entry which is preliminary data.</text>
</comment>
<dbReference type="EMBL" id="QEWE01000021">
    <property type="protein sequence ID" value="REJ27469.1"/>
    <property type="molecule type" value="Genomic_DNA"/>
</dbReference>